<evidence type="ECO:0000313" key="1">
    <source>
        <dbReference type="EMBL" id="KAG8362864.1"/>
    </source>
</evidence>
<comment type="caution">
    <text evidence="1">The sequence shown here is derived from an EMBL/GenBank/DDBJ whole genome shotgun (WGS) entry which is preliminary data.</text>
</comment>
<organism evidence="1 2">
    <name type="scientific">Buddleja alternifolia</name>
    <dbReference type="NCBI Taxonomy" id="168488"/>
    <lineage>
        <taxon>Eukaryota</taxon>
        <taxon>Viridiplantae</taxon>
        <taxon>Streptophyta</taxon>
        <taxon>Embryophyta</taxon>
        <taxon>Tracheophyta</taxon>
        <taxon>Spermatophyta</taxon>
        <taxon>Magnoliopsida</taxon>
        <taxon>eudicotyledons</taxon>
        <taxon>Gunneridae</taxon>
        <taxon>Pentapetalae</taxon>
        <taxon>asterids</taxon>
        <taxon>lamiids</taxon>
        <taxon>Lamiales</taxon>
        <taxon>Scrophulariaceae</taxon>
        <taxon>Buddlejeae</taxon>
        <taxon>Buddleja</taxon>
    </lineage>
</organism>
<evidence type="ECO:0000313" key="2">
    <source>
        <dbReference type="Proteomes" id="UP000826271"/>
    </source>
</evidence>
<reference evidence="1" key="1">
    <citation type="submission" date="2019-10" db="EMBL/GenBank/DDBJ databases">
        <authorList>
            <person name="Zhang R."/>
            <person name="Pan Y."/>
            <person name="Wang J."/>
            <person name="Ma R."/>
            <person name="Yu S."/>
        </authorList>
    </citation>
    <scope>NUCLEOTIDE SEQUENCE</scope>
    <source>
        <strain evidence="1">LA-IB0</strain>
        <tissue evidence="1">Leaf</tissue>
    </source>
</reference>
<accession>A0AAV6W0F0</accession>
<proteinExistence type="predicted"/>
<dbReference type="PANTHER" id="PTHR33103">
    <property type="entry name" value="OS01G0153900 PROTEIN"/>
    <property type="match status" value="1"/>
</dbReference>
<protein>
    <submittedName>
        <fullName evidence="1">Uncharacterized protein</fullName>
    </submittedName>
</protein>
<dbReference type="Pfam" id="PF05056">
    <property type="entry name" value="DUF674"/>
    <property type="match status" value="2"/>
</dbReference>
<keyword evidence="2" id="KW-1185">Reference proteome</keyword>
<name>A0AAV6W0F0_9LAMI</name>
<dbReference type="AlphaFoldDB" id="A0AAV6W0F0"/>
<dbReference type="EMBL" id="WHWC01000231">
    <property type="protein sequence ID" value="KAG8362864.1"/>
    <property type="molecule type" value="Genomic_DNA"/>
</dbReference>
<sequence>MSNSEEVKFTLKVVINKEKNKVLFAEVDNSFADVLLSFLTLLLGTIVRLLAKHFADQAPTIGSLNTLYQGSCMQILNNLGITETDGLEKRTLIAGFKEIMDLLKGSLVCKTPLSDLIFHKRPMVSATIISQLPHTGEGATSQKIIVNAIISKSTNKILLVEADEDFINFLFSLLVIPLGKVVHHLGVDSSIGSVDNLYQSIINLEGGRYLKNEDLKNILLELELPPEYLSTNHIFSHIEDITLVMPSSVSNVKFVDGNGTLGYVKRPATFMVTNDLVVTPFLAVSSLFFVTSLKIPVYDVEELKFEIGMEETLNILNAYLTSTSALTDGLKPVSKRQVKKET</sequence>
<dbReference type="Proteomes" id="UP000826271">
    <property type="component" value="Unassembled WGS sequence"/>
</dbReference>
<dbReference type="PANTHER" id="PTHR33103:SF27">
    <property type="entry name" value="OS04G0594700 PROTEIN"/>
    <property type="match status" value="1"/>
</dbReference>
<gene>
    <name evidence="1" type="ORF">BUALT_BualtUnG0029600</name>
</gene>
<dbReference type="InterPro" id="IPR007750">
    <property type="entry name" value="DUF674"/>
</dbReference>